<dbReference type="CDD" id="cd02976">
    <property type="entry name" value="NrdH"/>
    <property type="match status" value="1"/>
</dbReference>
<feature type="domain" description="Glutaredoxin" evidence="1">
    <location>
        <begin position="4"/>
        <end position="62"/>
    </location>
</feature>
<dbReference type="InterPro" id="IPR051548">
    <property type="entry name" value="Grx-like_ET"/>
</dbReference>
<dbReference type="SUPFAM" id="SSF52833">
    <property type="entry name" value="Thioredoxin-like"/>
    <property type="match status" value="1"/>
</dbReference>
<dbReference type="PANTHER" id="PTHR34386:SF1">
    <property type="entry name" value="GLUTAREDOXIN-LIKE PROTEIN NRDH"/>
    <property type="match status" value="1"/>
</dbReference>
<sequence length="79" mass="8815">MANIIIYSTPSCVYCKLAKQFFAQHNLPYTEHNVQEDIQAQQDMIAKSQQLGVPVIDVDGEIFVGFDKKGLSEALKIGQ</sequence>
<name>A0A1G2C9E7_9BACT</name>
<dbReference type="Gene3D" id="3.40.30.10">
    <property type="entry name" value="Glutaredoxin"/>
    <property type="match status" value="1"/>
</dbReference>
<protein>
    <submittedName>
        <fullName evidence="2">NrdH-redoxin</fullName>
    </submittedName>
</protein>
<dbReference type="AlphaFoldDB" id="A0A1G2C9E7"/>
<dbReference type="PANTHER" id="PTHR34386">
    <property type="entry name" value="GLUTAREDOXIN"/>
    <property type="match status" value="1"/>
</dbReference>
<dbReference type="STRING" id="1798647.A2855_03075"/>
<dbReference type="GO" id="GO:0045454">
    <property type="term" value="P:cell redox homeostasis"/>
    <property type="evidence" value="ECO:0007669"/>
    <property type="project" value="TreeGrafter"/>
</dbReference>
<comment type="caution">
    <text evidence="2">The sequence shown here is derived from an EMBL/GenBank/DDBJ whole genome shotgun (WGS) entry which is preliminary data.</text>
</comment>
<dbReference type="InterPro" id="IPR002109">
    <property type="entry name" value="Glutaredoxin"/>
</dbReference>
<gene>
    <name evidence="2" type="ORF">A2855_03075</name>
</gene>
<dbReference type="Pfam" id="PF00462">
    <property type="entry name" value="Glutaredoxin"/>
    <property type="match status" value="1"/>
</dbReference>
<evidence type="ECO:0000313" key="3">
    <source>
        <dbReference type="Proteomes" id="UP000179059"/>
    </source>
</evidence>
<dbReference type="InterPro" id="IPR036249">
    <property type="entry name" value="Thioredoxin-like_sf"/>
</dbReference>
<organism evidence="2 3">
    <name type="scientific">Candidatus Liptonbacteria bacterium RIFCSPHIGHO2_01_FULL_57_28</name>
    <dbReference type="NCBI Taxonomy" id="1798647"/>
    <lineage>
        <taxon>Bacteria</taxon>
        <taxon>Candidatus Liptoniibacteriota</taxon>
    </lineage>
</organism>
<proteinExistence type="predicted"/>
<dbReference type="Proteomes" id="UP000179059">
    <property type="component" value="Unassembled WGS sequence"/>
</dbReference>
<dbReference type="EMBL" id="MHKX01000022">
    <property type="protein sequence ID" value="OGY97836.1"/>
    <property type="molecule type" value="Genomic_DNA"/>
</dbReference>
<accession>A0A1G2C9E7</accession>
<reference evidence="2 3" key="1">
    <citation type="journal article" date="2016" name="Nat. Commun.">
        <title>Thousands of microbial genomes shed light on interconnected biogeochemical processes in an aquifer system.</title>
        <authorList>
            <person name="Anantharaman K."/>
            <person name="Brown C.T."/>
            <person name="Hug L.A."/>
            <person name="Sharon I."/>
            <person name="Castelle C.J."/>
            <person name="Probst A.J."/>
            <person name="Thomas B.C."/>
            <person name="Singh A."/>
            <person name="Wilkins M.J."/>
            <person name="Karaoz U."/>
            <person name="Brodie E.L."/>
            <person name="Williams K.H."/>
            <person name="Hubbard S.S."/>
            <person name="Banfield J.F."/>
        </authorList>
    </citation>
    <scope>NUCLEOTIDE SEQUENCE [LARGE SCALE GENOMIC DNA]</scope>
</reference>
<evidence type="ECO:0000313" key="2">
    <source>
        <dbReference type="EMBL" id="OGY97836.1"/>
    </source>
</evidence>
<dbReference type="PROSITE" id="PS51354">
    <property type="entry name" value="GLUTAREDOXIN_2"/>
    <property type="match status" value="1"/>
</dbReference>
<evidence type="ECO:0000259" key="1">
    <source>
        <dbReference type="Pfam" id="PF00462"/>
    </source>
</evidence>
<dbReference type="GO" id="GO:0009055">
    <property type="term" value="F:electron transfer activity"/>
    <property type="evidence" value="ECO:0007669"/>
    <property type="project" value="TreeGrafter"/>
</dbReference>